<evidence type="ECO:0000313" key="1">
    <source>
        <dbReference type="EMBL" id="GMT08978.1"/>
    </source>
</evidence>
<feature type="non-terminal residue" evidence="1">
    <location>
        <position position="1"/>
    </location>
</feature>
<accession>A0AAV5US29</accession>
<dbReference type="AlphaFoldDB" id="A0AAV5US29"/>
<dbReference type="EMBL" id="BTSY01000001">
    <property type="protein sequence ID" value="GMT08978.1"/>
    <property type="molecule type" value="Genomic_DNA"/>
</dbReference>
<evidence type="ECO:0000313" key="2">
    <source>
        <dbReference type="Proteomes" id="UP001432322"/>
    </source>
</evidence>
<sequence length="90" mass="10704">FHYSSERPQRDEYFSVFPVNKFSISVRDEVKDYDLLSFLESASVRLNFAIPVVPEIQNVSISLFPFAERIRRRKMICALSYDERKRARPE</sequence>
<proteinExistence type="predicted"/>
<dbReference type="Proteomes" id="UP001432322">
    <property type="component" value="Unassembled WGS sequence"/>
</dbReference>
<gene>
    <name evidence="1" type="ORF">PFISCL1PPCAC_275</name>
</gene>
<keyword evidence="2" id="KW-1185">Reference proteome</keyword>
<organism evidence="1 2">
    <name type="scientific">Pristionchus fissidentatus</name>
    <dbReference type="NCBI Taxonomy" id="1538716"/>
    <lineage>
        <taxon>Eukaryota</taxon>
        <taxon>Metazoa</taxon>
        <taxon>Ecdysozoa</taxon>
        <taxon>Nematoda</taxon>
        <taxon>Chromadorea</taxon>
        <taxon>Rhabditida</taxon>
        <taxon>Rhabditina</taxon>
        <taxon>Diplogasteromorpha</taxon>
        <taxon>Diplogasteroidea</taxon>
        <taxon>Neodiplogasteridae</taxon>
        <taxon>Pristionchus</taxon>
    </lineage>
</organism>
<name>A0AAV5US29_9BILA</name>
<feature type="non-terminal residue" evidence="1">
    <location>
        <position position="90"/>
    </location>
</feature>
<comment type="caution">
    <text evidence="1">The sequence shown here is derived from an EMBL/GenBank/DDBJ whole genome shotgun (WGS) entry which is preliminary data.</text>
</comment>
<reference evidence="1" key="1">
    <citation type="submission" date="2023-10" db="EMBL/GenBank/DDBJ databases">
        <title>Genome assembly of Pristionchus species.</title>
        <authorList>
            <person name="Yoshida K."/>
            <person name="Sommer R.J."/>
        </authorList>
    </citation>
    <scope>NUCLEOTIDE SEQUENCE</scope>
    <source>
        <strain evidence="1">RS5133</strain>
    </source>
</reference>
<protein>
    <submittedName>
        <fullName evidence="1">Uncharacterized protein</fullName>
    </submittedName>
</protein>